<dbReference type="RefSeq" id="WP_341840864.1">
    <property type="nucleotide sequence ID" value="NZ_CP149792.1"/>
</dbReference>
<dbReference type="PANTHER" id="PTHR32305">
    <property type="match status" value="1"/>
</dbReference>
<keyword evidence="2" id="KW-1185">Reference proteome</keyword>
<sequence length="2817" mass="311526">MPVAVGRPRAGAAEKSIVLKKVLDGAAGQLVADSAITVVDSAFSNVRIDTPYPVRNIITFRINEYSNRYIPGPFSADAQVRIYYYLPNNVVDSVDQQLSINYDTANTYRMRSSFVFNNAHKVKVKVMSITAPANMLAVLMLENEMEVQPRYKLDCHAHAIKSINYDLPQGPGTPDQLLVHWPVEIGADAYDLEWTYVDSSSLASGRYGTPLQPALVFDNNTTRVTVADNSYQVPLMYDGKGSLFFRVRAVQVGADDRRIETDWSSQHGATGQFEFAGHQSNLNWQSTITFAEDGKRKVVTQYFDGSLRSRQTVTKDNTSQTLVIAETMYDYQGRPAIQVLPSPTMQTVMQYVKGFNRGINSPEYDKDKYDLVETPAEYLSGSAAPMDSASGANAYYSANNPLATVGHHQYIPQAKGRAFTQTEYTPDNTGRISRQGGLGETFKLGSGHETKYIYTTPKQEELDALFGTEVGNSSHYFKNSVVDANGQYSVSYIDMHGRTIATALQSVAPGGNLEELPETERLPVVESLSGPGKNKVDERSIVTHSSINVSDTADYTFEYKLTPPVLRKQDCNGQDVCYVAGYELNIKVFDDAFNLKLTDPINYSFNNLDVSNLPVACGTTPAPIIYTVTRKLPPGNYTITKTLTISKEAMDHYRDSIFLQSNVCTTIEQIVEERRASLRTIQCVPDCAGCVAAIGTWEAFRVDYMTKAGIPVADTARHRAAASTAYQEAIRGCDELCKGPNPLNEIRRNMLMDVTAPTGQYADLSKEAETYNIFNGDKYKGGNILYLDLNGNRDTVWSASKGKMVLPNELERDEFMAAFKSSWAENLLPLHPEYCRLGHYEVYRTAIDWQFDFEKTETYAAAVAKGYLNPANMAAVPFSYGNDPLVSMTGNKVPDALNMTVSGRNMWTTATAMVRCGAGDQACLDAIATPALAFNTANTCAGDLDMQWRNFRNAYINARNKIMIEAVNAQLCNADIARLMNAGYDIHIRNPLDLLNNAGLDDFKNGGAADPNKANALAQGKEEQFYAQNCESYVQIWVSQLKQCQLYDTNLIKSEIIPELLKVCREGADRDHYYGASTVKPSSNYRFRSFDDVITDFNVRHGITANMMCNANLITTPLPYGKQPVRAEKMTFTTPSDCECKTLTLLQKEYQTMKKAADTTFSAYIFRVKGANIPQATLNILLETCNPNRDLTCKYLPSPVKIPTLIQCGVAPACVSCEEVKAVYDQYAASYPAFLPGLATVDSLQQAKNDFFARYMNNKFGYGLLAYQYIQFMDSCTAQGPGGYTSVCVEGSSRSKQLVNTYTAGGTNVINDIQRTHDNGYIMAGSTTGLGSGGKDAYVIKTDSVGNLLWARTFGAEANDELVRLKRTDDGGYIAIGTTNSYCYDYGAILILKLDGQGNLAWNKAVDFGANFGGKGTDILPVSGNQYAFGGLRTNTSGVATDWVAGLLDAQGEIQWLKQTGSTEDRSGLQLAVQGDILIGASSLRGNGQYDVATMGWNRHNGTLLGITAYDLEGRDNMARNILTTPEGLKVAVVNMSVGSTVNVNGALLDLRMDGFMLRASRVGGPGNINPETWSVGKAAGGGYFASQSNEDVYWMRLRDDNTVQWARQVRTGGSERLRSILNNPEGSMAGAGEYNGQTAMLMQTDNYGRTGCRDTVIGLQTTDITGSSMAKAVPAQITVSLKSSNLSIVHVVETTNSAVQTALNCPGTDTCTLVPNGLMLCGNASPVFEDFELVQKDNCTDSTYYAQSTGNVIYKAITDSIRNDFDQVYVQMAQQAAGMEEFKVSYIKSEYHYTLYYYDQAGNLVKTVPPAGVVVRRNKSWTDSVAVARKAGVKLVPAHGMATNYRHNTLNQLIAQSTPDANTTLFWYDRLGRLILSQDAQQVLNNLYGYTMYDDLSRITEVGQITSASGMSVGISRNYDALQTWLGNVANSRTQITKNVYDVKHIPFQGLALDAKNLRNRVAWSAVYNNSSDFNQGKRASGTFYSYDILGNVDVLIQDFNSQSTLDQGNRFKKITYSYDLVTGKVNQVNYQPGQWDAFYHRYRYDAENRITDVETSKDSVYWEKDAYYSYFMHGPVSRTVLGQQEIQGLDFTYTLEGWIKGLNSTTVASNFDMGADGGEGSFVAKDGVGFGLYYYGDNEYVPLNANQRKPFARIESLTSPLFNGNISALSQNIPTLGTPILYNYKFDVLSRIVELNASKGINSQLNHWEPILVDDFKERIKYDPNGNIKLFKRNGNSTWASRPLSMDDLTYSYIQSTNKLDHISDAVVDSVSYDGDIDNQQPGNYKYDMTGNLIHDIKEGLVKIDWNLYGRIAKIEKTDGTEILYSYDFRGNRISKKVGAVETRYIRDPGGNLLGIYIEGDINHNGGILTLTEIPLVGNKRIGMQKFNLQAGNRSAETMVNLPLLGNGIMTGFARRYKQFEIGNHLGNVLTTVFDVKKSISLNGLDIVRYEPVISSATDYYSFGMIIPGRSFETDGYRFGFNGKENDNEVKGVGGQQDYGLRIYDPRVGRFLSLDPLMHKYPYFSPFQFAGNSPIKFIDLDGAEPLGNPADWVTIKDSGPLNWGNNSMQLVQDKTGAQYWIWTERYTKVNGKWGSYTAHKYYWYDPSIVMYTGKDDRDGWVPKPFYDEGEPNSLQKGLYGFADGAPNVFIWTLAAPFAIPHLVGLAEIGQLEFARRLGGASADVIFQTITNKGDLSKNNYWSTVGEIVTGNPFMSSFIGAMGKDGRMFHPSELAGKDIKDLGFETLIGGLGNVFGGWFTEKVVKNGKVTEWGANYLVSLLGDINGNGLSYIGDILKEKQEQKLEANKKRRKAINN</sequence>
<accession>A0ABZ2Z1U9</accession>
<name>A0ABZ2Z1U9_9BACT</name>
<dbReference type="NCBIfam" id="TIGR03696">
    <property type="entry name" value="Rhs_assc_core"/>
    <property type="match status" value="1"/>
</dbReference>
<dbReference type="InterPro" id="IPR022385">
    <property type="entry name" value="Rhs_assc_core"/>
</dbReference>
<dbReference type="EMBL" id="CP150096">
    <property type="protein sequence ID" value="WZN46123.1"/>
    <property type="molecule type" value="Genomic_DNA"/>
</dbReference>
<evidence type="ECO:0000313" key="1">
    <source>
        <dbReference type="EMBL" id="WZN46123.1"/>
    </source>
</evidence>
<proteinExistence type="predicted"/>
<evidence type="ECO:0000313" key="2">
    <source>
        <dbReference type="Proteomes" id="UP001449657"/>
    </source>
</evidence>
<organism evidence="1 2">
    <name type="scientific">Chitinophaga caseinilytica</name>
    <dbReference type="NCBI Taxonomy" id="2267521"/>
    <lineage>
        <taxon>Bacteria</taxon>
        <taxon>Pseudomonadati</taxon>
        <taxon>Bacteroidota</taxon>
        <taxon>Chitinophagia</taxon>
        <taxon>Chitinophagales</taxon>
        <taxon>Chitinophagaceae</taxon>
        <taxon>Chitinophaga</taxon>
    </lineage>
</organism>
<protein>
    <submittedName>
        <fullName evidence="1">RHS repeat-associated core domain-containing protein</fullName>
    </submittedName>
</protein>
<dbReference type="PANTHER" id="PTHR32305:SF15">
    <property type="entry name" value="PROTEIN RHSA-RELATED"/>
    <property type="match status" value="1"/>
</dbReference>
<dbReference type="Proteomes" id="UP001449657">
    <property type="component" value="Chromosome"/>
</dbReference>
<reference evidence="1 2" key="1">
    <citation type="submission" date="2024-03" db="EMBL/GenBank/DDBJ databases">
        <title>Chitinophaga caseinilytica sp. nov., a casein hydrolysing bacterium isolated from forest soil.</title>
        <authorList>
            <person name="Lee D.S."/>
            <person name="Han D.M."/>
            <person name="Baek J.H."/>
            <person name="Choi D.G."/>
            <person name="Jeon J.H."/>
            <person name="Jeon C.O."/>
        </authorList>
    </citation>
    <scope>NUCLEOTIDE SEQUENCE [LARGE SCALE GENOMIC DNA]</scope>
    <source>
        <strain evidence="1 2">KACC 19118</strain>
    </source>
</reference>
<dbReference type="Gene3D" id="2.180.10.10">
    <property type="entry name" value="RHS repeat-associated core"/>
    <property type="match status" value="1"/>
</dbReference>
<dbReference type="InterPro" id="IPR050708">
    <property type="entry name" value="T6SS_VgrG/RHS"/>
</dbReference>
<gene>
    <name evidence="1" type="ORF">WJU22_24830</name>
</gene>